<keyword evidence="5" id="KW-1185">Reference proteome</keyword>
<dbReference type="EMBL" id="BNAO01000012">
    <property type="protein sequence ID" value="GHG77834.1"/>
    <property type="molecule type" value="Genomic_DNA"/>
</dbReference>
<dbReference type="Gene3D" id="3.40.50.1820">
    <property type="entry name" value="alpha/beta hydrolase"/>
    <property type="match status" value="1"/>
</dbReference>
<evidence type="ECO:0000256" key="2">
    <source>
        <dbReference type="SAM" id="SignalP"/>
    </source>
</evidence>
<accession>A0ABQ3L224</accession>
<name>A0ABQ3L224_9ALTE</name>
<dbReference type="InterPro" id="IPR049492">
    <property type="entry name" value="BD-FAE-like_dom"/>
</dbReference>
<keyword evidence="2" id="KW-0732">Signal</keyword>
<dbReference type="SUPFAM" id="SSF53474">
    <property type="entry name" value="alpha/beta-Hydrolases"/>
    <property type="match status" value="1"/>
</dbReference>
<dbReference type="PANTHER" id="PTHR48081:SF33">
    <property type="entry name" value="KYNURENINE FORMAMIDASE"/>
    <property type="match status" value="1"/>
</dbReference>
<feature type="domain" description="BD-FAE-like" evidence="3">
    <location>
        <begin position="76"/>
        <end position="267"/>
    </location>
</feature>
<evidence type="ECO:0000259" key="3">
    <source>
        <dbReference type="Pfam" id="PF20434"/>
    </source>
</evidence>
<organism evidence="4 5">
    <name type="scientific">Alishewanella longhuensis</name>
    <dbReference type="NCBI Taxonomy" id="1091037"/>
    <lineage>
        <taxon>Bacteria</taxon>
        <taxon>Pseudomonadati</taxon>
        <taxon>Pseudomonadota</taxon>
        <taxon>Gammaproteobacteria</taxon>
        <taxon>Alteromonadales</taxon>
        <taxon>Alteromonadaceae</taxon>
        <taxon>Alishewanella</taxon>
    </lineage>
</organism>
<dbReference type="Pfam" id="PF20434">
    <property type="entry name" value="BD-FAE"/>
    <property type="match status" value="1"/>
</dbReference>
<dbReference type="Proteomes" id="UP000659697">
    <property type="component" value="Unassembled WGS sequence"/>
</dbReference>
<protein>
    <recommendedName>
        <fullName evidence="3">BD-FAE-like domain-containing protein</fullName>
    </recommendedName>
</protein>
<dbReference type="RefSeq" id="WP_189434248.1">
    <property type="nucleotide sequence ID" value="NZ_BNAO01000012.1"/>
</dbReference>
<comment type="caution">
    <text evidence="4">The sequence shown here is derived from an EMBL/GenBank/DDBJ whole genome shotgun (WGS) entry which is preliminary data.</text>
</comment>
<evidence type="ECO:0000313" key="5">
    <source>
        <dbReference type="Proteomes" id="UP000659697"/>
    </source>
</evidence>
<evidence type="ECO:0000256" key="1">
    <source>
        <dbReference type="ARBA" id="ARBA00022801"/>
    </source>
</evidence>
<gene>
    <name evidence="4" type="ORF">GCM10010919_33780</name>
</gene>
<keyword evidence="1" id="KW-0378">Hydrolase</keyword>
<reference evidence="5" key="1">
    <citation type="journal article" date="2019" name="Int. J. Syst. Evol. Microbiol.">
        <title>The Global Catalogue of Microorganisms (GCM) 10K type strain sequencing project: providing services to taxonomists for standard genome sequencing and annotation.</title>
        <authorList>
            <consortium name="The Broad Institute Genomics Platform"/>
            <consortium name="The Broad Institute Genome Sequencing Center for Infectious Disease"/>
            <person name="Wu L."/>
            <person name="Ma J."/>
        </authorList>
    </citation>
    <scope>NUCLEOTIDE SEQUENCE [LARGE SCALE GENOMIC DNA]</scope>
    <source>
        <strain evidence="5">CGMCC 1.7003</strain>
    </source>
</reference>
<feature type="signal peptide" evidence="2">
    <location>
        <begin position="1"/>
        <end position="24"/>
    </location>
</feature>
<feature type="chain" id="PRO_5046616287" description="BD-FAE-like domain-containing protein" evidence="2">
    <location>
        <begin position="25"/>
        <end position="305"/>
    </location>
</feature>
<sequence length="305" mass="33080">MRKLTPFYLLVFCILLTACTNRYSQETPEKTAVERLRQVSYNSILELPSSGSGVTLQYGENSLQFGQLYLPKLNKTSSNQQVPLLVFIHGGCWLNVFDIQHTQAFSEAVAAAGIAVWSIEYRRVGDAGGGWPGSYDDVLAGIAHAQTVLQDYSVDLKQVVLAGHSAGGHLALLAAGESYLHTKQNQQGTPLLKPVKGVIGLAAITDLSSYQSDATGCQRATRQFMGGNYPDLAGKYQEASPSQQPSHPTTLLLHGRADTIVPLSQATDSGLPMQLLDDAGHFDWIHPKTEAFQHFLITVQALIAK</sequence>
<dbReference type="InterPro" id="IPR029058">
    <property type="entry name" value="AB_hydrolase_fold"/>
</dbReference>
<dbReference type="PANTHER" id="PTHR48081">
    <property type="entry name" value="AB HYDROLASE SUPERFAMILY PROTEIN C4A8.06C"/>
    <property type="match status" value="1"/>
</dbReference>
<dbReference type="PROSITE" id="PS51257">
    <property type="entry name" value="PROKAR_LIPOPROTEIN"/>
    <property type="match status" value="1"/>
</dbReference>
<dbReference type="InterPro" id="IPR050300">
    <property type="entry name" value="GDXG_lipolytic_enzyme"/>
</dbReference>
<evidence type="ECO:0000313" key="4">
    <source>
        <dbReference type="EMBL" id="GHG77834.1"/>
    </source>
</evidence>
<proteinExistence type="predicted"/>